<evidence type="ECO:0000256" key="3">
    <source>
        <dbReference type="ARBA" id="ARBA00022840"/>
    </source>
</evidence>
<dbReference type="PANTHER" id="PTHR43334">
    <property type="entry name" value="ACETATE--COA LIGASE [ADP-FORMING]"/>
    <property type="match status" value="1"/>
</dbReference>
<evidence type="ECO:0000256" key="2">
    <source>
        <dbReference type="ARBA" id="ARBA00022741"/>
    </source>
</evidence>
<organism evidence="5 6">
    <name type="scientific">Paractinoplanes rhizophilus</name>
    <dbReference type="NCBI Taxonomy" id="1416877"/>
    <lineage>
        <taxon>Bacteria</taxon>
        <taxon>Bacillati</taxon>
        <taxon>Actinomycetota</taxon>
        <taxon>Actinomycetes</taxon>
        <taxon>Micromonosporales</taxon>
        <taxon>Micromonosporaceae</taxon>
        <taxon>Paractinoplanes</taxon>
    </lineage>
</organism>
<dbReference type="Gene3D" id="3.40.50.261">
    <property type="entry name" value="Succinyl-CoA synthetase domains"/>
    <property type="match status" value="2"/>
</dbReference>
<dbReference type="SUPFAM" id="SSF52210">
    <property type="entry name" value="Succinyl-CoA synthetase domains"/>
    <property type="match status" value="2"/>
</dbReference>
<reference evidence="6" key="1">
    <citation type="journal article" date="2019" name="Int. J. Syst. Evol. Microbiol.">
        <title>The Global Catalogue of Microorganisms (GCM) 10K type strain sequencing project: providing services to taxonomists for standard genome sequencing and annotation.</title>
        <authorList>
            <consortium name="The Broad Institute Genomics Platform"/>
            <consortium name="The Broad Institute Genome Sequencing Center for Infectious Disease"/>
            <person name="Wu L."/>
            <person name="Ma J."/>
        </authorList>
    </citation>
    <scope>NUCLEOTIDE SEQUENCE [LARGE SCALE GENOMIC DNA]</scope>
    <source>
        <strain evidence="6">XZYJT-10</strain>
    </source>
</reference>
<dbReference type="SMART" id="SM00881">
    <property type="entry name" value="CoA_binding"/>
    <property type="match status" value="1"/>
</dbReference>
<dbReference type="InterPro" id="IPR051538">
    <property type="entry name" value="Acyl-CoA_Synth/Transferase"/>
</dbReference>
<evidence type="ECO:0000313" key="6">
    <source>
        <dbReference type="Proteomes" id="UP001596548"/>
    </source>
</evidence>
<keyword evidence="6" id="KW-1185">Reference proteome</keyword>
<dbReference type="InterPro" id="IPR003781">
    <property type="entry name" value="CoA-bd"/>
</dbReference>
<dbReference type="InterPro" id="IPR032875">
    <property type="entry name" value="Succ_CoA_lig_flav_dom"/>
</dbReference>
<dbReference type="EMBL" id="JBHTBJ010000001">
    <property type="protein sequence ID" value="MFC7272461.1"/>
    <property type="molecule type" value="Genomic_DNA"/>
</dbReference>
<keyword evidence="1" id="KW-0436">Ligase</keyword>
<comment type="caution">
    <text evidence="5">The sequence shown here is derived from an EMBL/GenBank/DDBJ whole genome shotgun (WGS) entry which is preliminary data.</text>
</comment>
<gene>
    <name evidence="5" type="ORF">ACFQS1_00590</name>
</gene>
<dbReference type="Gene3D" id="3.40.50.720">
    <property type="entry name" value="NAD(P)-binding Rossmann-like Domain"/>
    <property type="match status" value="1"/>
</dbReference>
<keyword evidence="3" id="KW-0067">ATP-binding</keyword>
<dbReference type="RefSeq" id="WP_378963846.1">
    <property type="nucleotide sequence ID" value="NZ_JBHTBJ010000001.1"/>
</dbReference>
<dbReference type="Pfam" id="PF13607">
    <property type="entry name" value="Succ_CoA_lig"/>
    <property type="match status" value="1"/>
</dbReference>
<evidence type="ECO:0000256" key="1">
    <source>
        <dbReference type="ARBA" id="ARBA00022598"/>
    </source>
</evidence>
<dbReference type="PANTHER" id="PTHR43334:SF1">
    <property type="entry name" value="3-HYDROXYPROPIONATE--COA LIGASE [ADP-FORMING]"/>
    <property type="match status" value="1"/>
</dbReference>
<protein>
    <submittedName>
        <fullName evidence="5">CoA-binding protein</fullName>
    </submittedName>
</protein>
<evidence type="ECO:0000259" key="4">
    <source>
        <dbReference type="SMART" id="SM00881"/>
    </source>
</evidence>
<dbReference type="SUPFAM" id="SSF51735">
    <property type="entry name" value="NAD(P)-binding Rossmann-fold domains"/>
    <property type="match status" value="1"/>
</dbReference>
<feature type="domain" description="CoA-binding" evidence="4">
    <location>
        <begin position="21"/>
        <end position="116"/>
    </location>
</feature>
<proteinExistence type="predicted"/>
<evidence type="ECO:0000313" key="5">
    <source>
        <dbReference type="EMBL" id="MFC7272461.1"/>
    </source>
</evidence>
<dbReference type="InterPro" id="IPR016102">
    <property type="entry name" value="Succinyl-CoA_synth-like"/>
</dbReference>
<dbReference type="InterPro" id="IPR036291">
    <property type="entry name" value="NAD(P)-bd_dom_sf"/>
</dbReference>
<keyword evidence="2" id="KW-0547">Nucleotide-binding</keyword>
<sequence>MAIGSSPPVGPPAGPGALRSLLSPRSVGVIGAMGRHGSAGYETVRALRDYGFTGRLHPVNGSGRPVCGIPAHRSLAGLPGPIDLLVVALPPGRVPNALREAGRLGVRTALVLSRSSAAGHHPDQAREIGRVTREHGILLAGPNSLGVIDTDPRVRLDACLSPCRPAPGGLAMACRSGTVGLAMLEHAARSGGGLASFVSLGDSTDVSAAALVAHWRADPRVRAIALCLDAVGDPASFARAARVTARSKPVLVIPGGAPAPPESLFTHAGVIAAAGLDEMMDAARLLADQPLPAGRRLGIVGNAGGLDAIAARTARAAGFRLAESHLLDVGVDADPRRMADAVETVTARGEVDIVLVTIAGTRANVPDAILTAVGRVVDGHPKVTAAAVLTGCGHDIDHIGARRAPVYRQHDRAIRALAHAVSYAAWRRQPPGRRVAGGRVEGSPLRVAE</sequence>
<dbReference type="Pfam" id="PF13380">
    <property type="entry name" value="CoA_binding_2"/>
    <property type="match status" value="1"/>
</dbReference>
<accession>A0ABW2HIN0</accession>
<dbReference type="Proteomes" id="UP001596548">
    <property type="component" value="Unassembled WGS sequence"/>
</dbReference>
<name>A0ABW2HIN0_9ACTN</name>